<dbReference type="EMBL" id="CM004476">
    <property type="protein sequence ID" value="OCT76971.1"/>
    <property type="molecule type" value="Genomic_DNA"/>
</dbReference>
<dbReference type="AlphaFoldDB" id="A0A974CQK8"/>
<organism evidence="1 2">
    <name type="scientific">Xenopus laevis</name>
    <name type="common">African clawed frog</name>
    <dbReference type="NCBI Taxonomy" id="8355"/>
    <lineage>
        <taxon>Eukaryota</taxon>
        <taxon>Metazoa</taxon>
        <taxon>Chordata</taxon>
        <taxon>Craniata</taxon>
        <taxon>Vertebrata</taxon>
        <taxon>Euteleostomi</taxon>
        <taxon>Amphibia</taxon>
        <taxon>Batrachia</taxon>
        <taxon>Anura</taxon>
        <taxon>Pipoidea</taxon>
        <taxon>Pipidae</taxon>
        <taxon>Xenopodinae</taxon>
        <taxon>Xenopus</taxon>
        <taxon>Xenopus</taxon>
    </lineage>
</organism>
<sequence>MKTNSPIKQGNAAHLPQPYLTIAKLCPQSSHTPKPDPFHNPLITLASFSPLCLDLGLKKGVERVSGEGWVERAGHAV</sequence>
<accession>A0A974CQK8</accession>
<reference evidence="2" key="1">
    <citation type="journal article" date="2016" name="Nature">
        <title>Genome evolution in the allotetraploid frog Xenopus laevis.</title>
        <authorList>
            <person name="Session A.M."/>
            <person name="Uno Y."/>
            <person name="Kwon T."/>
            <person name="Chapman J.A."/>
            <person name="Toyoda A."/>
            <person name="Takahashi S."/>
            <person name="Fukui A."/>
            <person name="Hikosaka A."/>
            <person name="Suzuki A."/>
            <person name="Kondo M."/>
            <person name="van Heeringen S.J."/>
            <person name="Quigley I."/>
            <person name="Heinz S."/>
            <person name="Ogino H."/>
            <person name="Ochi H."/>
            <person name="Hellsten U."/>
            <person name="Lyons J.B."/>
            <person name="Simakov O."/>
            <person name="Putnam N."/>
            <person name="Stites J."/>
            <person name="Kuroki Y."/>
            <person name="Tanaka T."/>
            <person name="Michiue T."/>
            <person name="Watanabe M."/>
            <person name="Bogdanovic O."/>
            <person name="Lister R."/>
            <person name="Georgiou G."/>
            <person name="Paranjpe S.S."/>
            <person name="van Kruijsbergen I."/>
            <person name="Shu S."/>
            <person name="Carlson J."/>
            <person name="Kinoshita T."/>
            <person name="Ohta Y."/>
            <person name="Mawaribuchi S."/>
            <person name="Jenkins J."/>
            <person name="Grimwood J."/>
            <person name="Schmutz J."/>
            <person name="Mitros T."/>
            <person name="Mozaffari S.V."/>
            <person name="Suzuki Y."/>
            <person name="Haramoto Y."/>
            <person name="Yamamoto T.S."/>
            <person name="Takagi C."/>
            <person name="Heald R."/>
            <person name="Miller K."/>
            <person name="Haudenschild C."/>
            <person name="Kitzman J."/>
            <person name="Nakayama T."/>
            <person name="Izutsu Y."/>
            <person name="Robert J."/>
            <person name="Fortriede J."/>
            <person name="Burns K."/>
            <person name="Lotay V."/>
            <person name="Karimi K."/>
            <person name="Yasuoka Y."/>
            <person name="Dichmann D.S."/>
            <person name="Flajnik M.F."/>
            <person name="Houston D.W."/>
            <person name="Shendure J."/>
            <person name="DuPasquier L."/>
            <person name="Vize P.D."/>
            <person name="Zorn A.M."/>
            <person name="Ito M."/>
            <person name="Marcotte E.M."/>
            <person name="Wallingford J.B."/>
            <person name="Ito Y."/>
            <person name="Asashima M."/>
            <person name="Ueno N."/>
            <person name="Matsuda Y."/>
            <person name="Veenstra G.J."/>
            <person name="Fujiyama A."/>
            <person name="Harland R.M."/>
            <person name="Taira M."/>
            <person name="Rokhsar D.S."/>
        </authorList>
    </citation>
    <scope>NUCLEOTIDE SEQUENCE [LARGE SCALE GENOMIC DNA]</scope>
    <source>
        <strain evidence="2">J</strain>
    </source>
</reference>
<dbReference type="Proteomes" id="UP000694892">
    <property type="component" value="Chromosome 6L"/>
</dbReference>
<name>A0A974CQK8_XENLA</name>
<protein>
    <submittedName>
        <fullName evidence="1">Uncharacterized protein</fullName>
    </submittedName>
</protein>
<gene>
    <name evidence="1" type="ORF">XELAEV_18032175mg</name>
</gene>
<evidence type="ECO:0000313" key="2">
    <source>
        <dbReference type="Proteomes" id="UP000694892"/>
    </source>
</evidence>
<proteinExistence type="predicted"/>
<evidence type="ECO:0000313" key="1">
    <source>
        <dbReference type="EMBL" id="OCT76971.1"/>
    </source>
</evidence>